<accession>A0A0A9GW65</accession>
<proteinExistence type="predicted"/>
<sequence length="35" mass="4291">MQRAFCGWRTHLQEKAYYNEFLFQILFFKLTGLSC</sequence>
<evidence type="ECO:0000313" key="1">
    <source>
        <dbReference type="EMBL" id="JAE27789.1"/>
    </source>
</evidence>
<name>A0A0A9GW65_ARUDO</name>
<dbReference type="EMBL" id="GBRH01170107">
    <property type="protein sequence ID" value="JAE27789.1"/>
    <property type="molecule type" value="Transcribed_RNA"/>
</dbReference>
<dbReference type="AlphaFoldDB" id="A0A0A9GW65"/>
<reference evidence="1" key="2">
    <citation type="journal article" date="2015" name="Data Brief">
        <title>Shoot transcriptome of the giant reed, Arundo donax.</title>
        <authorList>
            <person name="Barrero R.A."/>
            <person name="Guerrero F.D."/>
            <person name="Moolhuijzen P."/>
            <person name="Goolsby J.A."/>
            <person name="Tidwell J."/>
            <person name="Bellgard S.E."/>
            <person name="Bellgard M.I."/>
        </authorList>
    </citation>
    <scope>NUCLEOTIDE SEQUENCE</scope>
    <source>
        <tissue evidence="1">Shoot tissue taken approximately 20 cm above the soil surface</tissue>
    </source>
</reference>
<organism evidence="1">
    <name type="scientific">Arundo donax</name>
    <name type="common">Giant reed</name>
    <name type="synonym">Donax arundinaceus</name>
    <dbReference type="NCBI Taxonomy" id="35708"/>
    <lineage>
        <taxon>Eukaryota</taxon>
        <taxon>Viridiplantae</taxon>
        <taxon>Streptophyta</taxon>
        <taxon>Embryophyta</taxon>
        <taxon>Tracheophyta</taxon>
        <taxon>Spermatophyta</taxon>
        <taxon>Magnoliopsida</taxon>
        <taxon>Liliopsida</taxon>
        <taxon>Poales</taxon>
        <taxon>Poaceae</taxon>
        <taxon>PACMAD clade</taxon>
        <taxon>Arundinoideae</taxon>
        <taxon>Arundineae</taxon>
        <taxon>Arundo</taxon>
    </lineage>
</organism>
<reference evidence="1" key="1">
    <citation type="submission" date="2014-09" db="EMBL/GenBank/DDBJ databases">
        <authorList>
            <person name="Magalhaes I.L.F."/>
            <person name="Oliveira U."/>
            <person name="Santos F.R."/>
            <person name="Vidigal T.H.D.A."/>
            <person name="Brescovit A.D."/>
            <person name="Santos A.J."/>
        </authorList>
    </citation>
    <scope>NUCLEOTIDE SEQUENCE</scope>
    <source>
        <tissue evidence="1">Shoot tissue taken approximately 20 cm above the soil surface</tissue>
    </source>
</reference>
<protein>
    <submittedName>
        <fullName evidence="1">Uncharacterized protein</fullName>
    </submittedName>
</protein>